<dbReference type="SFLD" id="SFLDG00002">
    <property type="entry name" value="C1.7:_P-type_atpase_like"/>
    <property type="match status" value="1"/>
</dbReference>
<feature type="transmembrane region" description="Helical" evidence="16">
    <location>
        <begin position="158"/>
        <end position="179"/>
    </location>
</feature>
<dbReference type="FunFam" id="2.70.150.10:FF:000002">
    <property type="entry name" value="Copper-transporting ATPase 1, putative"/>
    <property type="match status" value="1"/>
</dbReference>
<dbReference type="NCBIfam" id="TIGR01494">
    <property type="entry name" value="ATPase_P-type"/>
    <property type="match status" value="1"/>
</dbReference>
<keyword evidence="20" id="KW-1185">Reference proteome</keyword>
<dbReference type="InterPro" id="IPR036412">
    <property type="entry name" value="HAD-like_sf"/>
</dbReference>
<dbReference type="GO" id="GO:0016887">
    <property type="term" value="F:ATP hydrolysis activity"/>
    <property type="evidence" value="ECO:0007669"/>
    <property type="project" value="InterPro"/>
</dbReference>
<dbReference type="InterPro" id="IPR051014">
    <property type="entry name" value="Cation_Transport_ATPase_IB"/>
</dbReference>
<feature type="transmembrane region" description="Helical" evidence="16">
    <location>
        <begin position="335"/>
        <end position="355"/>
    </location>
</feature>
<dbReference type="Gene3D" id="2.70.150.10">
    <property type="entry name" value="Calcium-transporting ATPase, cytoplasmic transduction domain A"/>
    <property type="match status" value="1"/>
</dbReference>
<dbReference type="Pfam" id="PF00122">
    <property type="entry name" value="E1-E2_ATPase"/>
    <property type="match status" value="1"/>
</dbReference>
<dbReference type="InterPro" id="IPR027256">
    <property type="entry name" value="P-typ_ATPase_IB"/>
</dbReference>
<evidence type="ECO:0000256" key="5">
    <source>
        <dbReference type="ARBA" id="ARBA00022553"/>
    </source>
</evidence>
<feature type="compositionally biased region" description="Basic and acidic residues" evidence="17">
    <location>
        <begin position="72"/>
        <end position="101"/>
    </location>
</feature>
<evidence type="ECO:0000256" key="13">
    <source>
        <dbReference type="ARBA" id="ARBA00023136"/>
    </source>
</evidence>
<dbReference type="PRINTS" id="PR00119">
    <property type="entry name" value="CATATPASE"/>
</dbReference>
<evidence type="ECO:0000259" key="18">
    <source>
        <dbReference type="Pfam" id="PF00122"/>
    </source>
</evidence>
<dbReference type="InterPro" id="IPR044492">
    <property type="entry name" value="P_typ_ATPase_HD_dom"/>
</dbReference>
<dbReference type="InterPro" id="IPR036163">
    <property type="entry name" value="HMA_dom_sf"/>
</dbReference>
<dbReference type="GO" id="GO:0005886">
    <property type="term" value="C:plasma membrane"/>
    <property type="evidence" value="ECO:0007669"/>
    <property type="project" value="UniProtKB-SubCell"/>
</dbReference>
<organism evidence="19 20">
    <name type="scientific">Paenibacillus roseus</name>
    <dbReference type="NCBI Taxonomy" id="2798579"/>
    <lineage>
        <taxon>Bacteria</taxon>
        <taxon>Bacillati</taxon>
        <taxon>Bacillota</taxon>
        <taxon>Bacilli</taxon>
        <taxon>Bacillales</taxon>
        <taxon>Paenibacillaceae</taxon>
        <taxon>Paenibacillus</taxon>
    </lineage>
</organism>
<evidence type="ECO:0000256" key="2">
    <source>
        <dbReference type="ARBA" id="ARBA00006024"/>
    </source>
</evidence>
<keyword evidence="12" id="KW-0406">Ion transport</keyword>
<evidence type="ECO:0000256" key="1">
    <source>
        <dbReference type="ARBA" id="ARBA00004651"/>
    </source>
</evidence>
<dbReference type="SUPFAM" id="SSF56784">
    <property type="entry name" value="HAD-like"/>
    <property type="match status" value="1"/>
</dbReference>
<dbReference type="EMBL" id="JAELUP010000103">
    <property type="protein sequence ID" value="MBJ6363616.1"/>
    <property type="molecule type" value="Genomic_DNA"/>
</dbReference>
<dbReference type="PANTHER" id="PTHR48085">
    <property type="entry name" value="CADMIUM/ZINC-TRANSPORTING ATPASE HMA2-RELATED"/>
    <property type="match status" value="1"/>
</dbReference>
<feature type="transmembrane region" description="Helical" evidence="16">
    <location>
        <begin position="666"/>
        <end position="686"/>
    </location>
</feature>
<evidence type="ECO:0000256" key="15">
    <source>
        <dbReference type="ARBA" id="ARBA00049338"/>
    </source>
</evidence>
<keyword evidence="3" id="KW-0813">Transport</keyword>
<dbReference type="GO" id="GO:0008551">
    <property type="term" value="F:P-type cadmium transporter activity"/>
    <property type="evidence" value="ECO:0007669"/>
    <property type="project" value="UniProtKB-EC"/>
</dbReference>
<comment type="catalytic activity">
    <reaction evidence="15">
        <text>Cd(2+)(in) + ATP + H2O = Cd(2+)(out) + ADP + phosphate + H(+)</text>
        <dbReference type="Rhea" id="RHEA:12132"/>
        <dbReference type="ChEBI" id="CHEBI:15377"/>
        <dbReference type="ChEBI" id="CHEBI:15378"/>
        <dbReference type="ChEBI" id="CHEBI:30616"/>
        <dbReference type="ChEBI" id="CHEBI:43474"/>
        <dbReference type="ChEBI" id="CHEBI:48775"/>
        <dbReference type="ChEBI" id="CHEBI:456216"/>
        <dbReference type="EC" id="7.2.2.21"/>
    </reaction>
</comment>
<dbReference type="InterPro" id="IPR059000">
    <property type="entry name" value="ATPase_P-type_domA"/>
</dbReference>
<evidence type="ECO:0000256" key="10">
    <source>
        <dbReference type="ARBA" id="ARBA00022967"/>
    </source>
</evidence>
<sequence>MNEYRVKGLSCANCTQTMEQQIRKLEYGDTARLSYNSAKLSLDPQVSLDKVKKILKSDGAYLEELSSSAHNRQELAHGHDSSHKHTHDGHNAHGHDHEHSHSHGAASLMRNLLIVSTVLYGLSFLLDGRIPEIALIAVYLTAIVLSGYKTFIRGLKNLFSFVFTIDTLMTIALIGAVAIGEWKEATLVAILFGLNEMLEDTGMAKVRNSMEKLLQVAPKTATVLDGASEIVVPIESLQAGQLVKVKPGEKIPSDGIVAEGAGSVNEAAITGESLPLHKTSGDQVFGGSVNNEGLLIVQIEKPYKDSSLAKILHLVQEAQDTKTPTELFINRFSKYYTPLIMAMAALVIVIPPLFLGGEWQHWLYQGLAVLIVGCPCALILSSPIAIVAGIARNARNGILVKGGVHLEQLGRINTLAFDKTGTLTQGKPKVQETIVYNEPLFYRVAAAIESSSSHPLAKAIMQEIELKGVVYTQPEEVTAIAGQGVAANVDGVRYWVGNEQIISPTALNDEVLKQAEALKAEGLTIVLAADQEQVLGLFGIADQIREESSAVIDAIKRSGIHQTVILSGDHQITVERVASEVGVTRAYGRMLPEDKAAKIKELSKEGKVAMIGDGINDAPALASADLGIAMGKGSDSAIETADIVLMQDHLGRLPEAISIAKLVNRIIRFNIIVALGLKLIALLLTIPGLLTLWIAILSDMGATVFVTLVSLTVLSNRTARKSRLQTD</sequence>
<gene>
    <name evidence="19" type="primary">cadA</name>
    <name evidence="19" type="ORF">JFN88_20615</name>
</gene>
<feature type="transmembrane region" description="Helical" evidence="16">
    <location>
        <begin position="367"/>
        <end position="391"/>
    </location>
</feature>
<feature type="transmembrane region" description="Helical" evidence="16">
    <location>
        <begin position="133"/>
        <end position="152"/>
    </location>
</feature>
<evidence type="ECO:0000256" key="14">
    <source>
        <dbReference type="ARBA" id="ARBA00039103"/>
    </source>
</evidence>
<dbReference type="CDD" id="cd00371">
    <property type="entry name" value="HMA"/>
    <property type="match status" value="1"/>
</dbReference>
<comment type="similarity">
    <text evidence="2 16">Belongs to the cation transport ATPase (P-type) (TC 3.A.3) family. Type IB subfamily.</text>
</comment>
<dbReference type="SUPFAM" id="SSF81653">
    <property type="entry name" value="Calcium ATPase, transduction domain A"/>
    <property type="match status" value="1"/>
</dbReference>
<dbReference type="PRINTS" id="PR00941">
    <property type="entry name" value="CDATPASE"/>
</dbReference>
<dbReference type="InterPro" id="IPR006121">
    <property type="entry name" value="HMA_dom"/>
</dbReference>
<dbReference type="SUPFAM" id="SSF81665">
    <property type="entry name" value="Calcium ATPase, transmembrane domain M"/>
    <property type="match status" value="1"/>
</dbReference>
<dbReference type="InterPro" id="IPR023299">
    <property type="entry name" value="ATPase_P-typ_cyto_dom_N"/>
</dbReference>
<dbReference type="InterPro" id="IPR023214">
    <property type="entry name" value="HAD_sf"/>
</dbReference>
<evidence type="ECO:0000256" key="16">
    <source>
        <dbReference type="RuleBase" id="RU362081"/>
    </source>
</evidence>
<name>A0A934J2K4_9BACL</name>
<keyword evidence="10" id="KW-1278">Translocase</keyword>
<feature type="transmembrane region" description="Helical" evidence="16">
    <location>
        <begin position="692"/>
        <end position="714"/>
    </location>
</feature>
<evidence type="ECO:0000256" key="11">
    <source>
        <dbReference type="ARBA" id="ARBA00022989"/>
    </source>
</evidence>
<dbReference type="PROSITE" id="PS00154">
    <property type="entry name" value="ATPASE_E1_E2"/>
    <property type="match status" value="1"/>
</dbReference>
<dbReference type="Gene3D" id="3.30.70.100">
    <property type="match status" value="1"/>
</dbReference>
<proteinExistence type="inferred from homology"/>
<dbReference type="InterPro" id="IPR008250">
    <property type="entry name" value="ATPase_P-typ_transduc_dom_A_sf"/>
</dbReference>
<dbReference type="RefSeq" id="WP_199021146.1">
    <property type="nucleotide sequence ID" value="NZ_JAELUP010000103.1"/>
</dbReference>
<keyword evidence="6 16" id="KW-0812">Transmembrane</keyword>
<keyword evidence="7 16" id="KW-0479">Metal-binding</keyword>
<dbReference type="NCBIfam" id="TIGR01512">
    <property type="entry name" value="ATPase-IB2_Cd"/>
    <property type="match status" value="1"/>
</dbReference>
<keyword evidence="5" id="KW-0597">Phosphoprotein</keyword>
<feature type="domain" description="P-type ATPase A" evidence="18">
    <location>
        <begin position="216"/>
        <end position="316"/>
    </location>
</feature>
<evidence type="ECO:0000256" key="9">
    <source>
        <dbReference type="ARBA" id="ARBA00022840"/>
    </source>
</evidence>
<dbReference type="GO" id="GO:0005524">
    <property type="term" value="F:ATP binding"/>
    <property type="evidence" value="ECO:0007669"/>
    <property type="project" value="UniProtKB-UniRule"/>
</dbReference>
<dbReference type="Gene3D" id="3.40.50.1000">
    <property type="entry name" value="HAD superfamily/HAD-like"/>
    <property type="match status" value="1"/>
</dbReference>
<dbReference type="AlphaFoldDB" id="A0A934J2K4"/>
<dbReference type="SUPFAM" id="SSF55008">
    <property type="entry name" value="HMA, heavy metal-associated domain"/>
    <property type="match status" value="1"/>
</dbReference>
<dbReference type="SFLD" id="SFLDF00027">
    <property type="entry name" value="p-type_atpase"/>
    <property type="match status" value="1"/>
</dbReference>
<evidence type="ECO:0000256" key="17">
    <source>
        <dbReference type="SAM" id="MobiDB-lite"/>
    </source>
</evidence>
<keyword evidence="16" id="KW-1003">Cell membrane</keyword>
<evidence type="ECO:0000256" key="4">
    <source>
        <dbReference type="ARBA" id="ARBA00022539"/>
    </source>
</evidence>
<dbReference type="NCBIfam" id="TIGR01511">
    <property type="entry name" value="ATPase-IB1_Cu"/>
    <property type="match status" value="1"/>
</dbReference>
<dbReference type="PANTHER" id="PTHR48085:SF5">
    <property type="entry name" value="CADMIUM_ZINC-TRANSPORTING ATPASE HMA4-RELATED"/>
    <property type="match status" value="1"/>
</dbReference>
<comment type="caution">
    <text evidence="19">The sequence shown here is derived from an EMBL/GenBank/DDBJ whole genome shotgun (WGS) entry which is preliminary data.</text>
</comment>
<accession>A0A934J2K4</accession>
<evidence type="ECO:0000256" key="6">
    <source>
        <dbReference type="ARBA" id="ARBA00022692"/>
    </source>
</evidence>
<keyword evidence="9 16" id="KW-0067">ATP-binding</keyword>
<keyword evidence="8 16" id="KW-0547">Nucleotide-binding</keyword>
<dbReference type="PROSITE" id="PS01229">
    <property type="entry name" value="COF_2"/>
    <property type="match status" value="1"/>
</dbReference>
<protein>
    <recommendedName>
        <fullName evidence="14">Cd(2+)-exporting ATPase</fullName>
        <ecNumber evidence="14">7.2.2.21</ecNumber>
    </recommendedName>
</protein>
<dbReference type="SFLD" id="SFLDS00003">
    <property type="entry name" value="Haloacid_Dehalogenase"/>
    <property type="match status" value="1"/>
</dbReference>
<dbReference type="Proteomes" id="UP000640274">
    <property type="component" value="Unassembled WGS sequence"/>
</dbReference>
<feature type="transmembrane region" description="Helical" evidence="16">
    <location>
        <begin position="108"/>
        <end position="126"/>
    </location>
</feature>
<evidence type="ECO:0000313" key="20">
    <source>
        <dbReference type="Proteomes" id="UP000640274"/>
    </source>
</evidence>
<dbReference type="InterPro" id="IPR023298">
    <property type="entry name" value="ATPase_P-typ_TM_dom_sf"/>
</dbReference>
<evidence type="ECO:0000256" key="8">
    <source>
        <dbReference type="ARBA" id="ARBA00022741"/>
    </source>
</evidence>
<dbReference type="InterPro" id="IPR018303">
    <property type="entry name" value="ATPase_P-typ_P_site"/>
</dbReference>
<dbReference type="GO" id="GO:0046872">
    <property type="term" value="F:metal ion binding"/>
    <property type="evidence" value="ECO:0007669"/>
    <property type="project" value="UniProtKB-KW"/>
</dbReference>
<reference evidence="19" key="1">
    <citation type="submission" date="2020-12" db="EMBL/GenBank/DDBJ databases">
        <authorList>
            <person name="Huq M.A."/>
        </authorList>
    </citation>
    <scope>NUCLEOTIDE SEQUENCE</scope>
    <source>
        <strain evidence="19">MAHUQ-46</strain>
    </source>
</reference>
<evidence type="ECO:0000256" key="7">
    <source>
        <dbReference type="ARBA" id="ARBA00022723"/>
    </source>
</evidence>
<keyword evidence="4" id="KW-0104">Cadmium</keyword>
<dbReference type="EC" id="7.2.2.21" evidence="14"/>
<comment type="subcellular location">
    <subcellularLocation>
        <location evidence="1">Cell membrane</location>
        <topology evidence="1">Multi-pass membrane protein</topology>
    </subcellularLocation>
</comment>
<evidence type="ECO:0000256" key="3">
    <source>
        <dbReference type="ARBA" id="ARBA00022448"/>
    </source>
</evidence>
<keyword evidence="13 16" id="KW-0472">Membrane</keyword>
<evidence type="ECO:0000313" key="19">
    <source>
        <dbReference type="EMBL" id="MBJ6363616.1"/>
    </source>
</evidence>
<dbReference type="Pfam" id="PF00702">
    <property type="entry name" value="Hydrolase"/>
    <property type="match status" value="1"/>
</dbReference>
<dbReference type="Gene3D" id="3.40.1110.10">
    <property type="entry name" value="Calcium-transporting ATPase, cytoplasmic domain N"/>
    <property type="match status" value="1"/>
</dbReference>
<dbReference type="NCBIfam" id="TIGR01525">
    <property type="entry name" value="ATPase-IB_hvy"/>
    <property type="match status" value="1"/>
</dbReference>
<dbReference type="InterPro" id="IPR001757">
    <property type="entry name" value="P_typ_ATPase"/>
</dbReference>
<feature type="region of interest" description="Disordered" evidence="17">
    <location>
        <begin position="72"/>
        <end position="102"/>
    </location>
</feature>
<evidence type="ECO:0000256" key="12">
    <source>
        <dbReference type="ARBA" id="ARBA00023065"/>
    </source>
</evidence>
<keyword evidence="11 16" id="KW-1133">Transmembrane helix</keyword>